<dbReference type="Gene3D" id="3.30.1230.10">
    <property type="entry name" value="YlxR-like"/>
    <property type="match status" value="1"/>
</dbReference>
<dbReference type="KEGG" id="acib:ACBT_1986"/>
<reference evidence="1 2" key="1">
    <citation type="submission" date="2020-05" db="EMBL/GenBank/DDBJ databases">
        <title>Complete genome sequencing of Campylobacter and Arcobacter type strains.</title>
        <authorList>
            <person name="Miller W.G."/>
            <person name="Yee E."/>
        </authorList>
    </citation>
    <scope>NUCLEOTIDE SEQUENCE [LARGE SCALE GENOMIC DNA]</scope>
    <source>
        <strain evidence="1 2">LMG 21996</strain>
    </source>
</reference>
<name>A0A7L5JS45_9BACT</name>
<gene>
    <name evidence="1" type="ORF">ACBT_1986</name>
</gene>
<evidence type="ECO:0000313" key="2">
    <source>
        <dbReference type="Proteomes" id="UP000509513"/>
    </source>
</evidence>
<dbReference type="EMBL" id="CP054051">
    <property type="protein sequence ID" value="QKJ27880.1"/>
    <property type="molecule type" value="Genomic_DNA"/>
</dbReference>
<dbReference type="InterPro" id="IPR035931">
    <property type="entry name" value="YlxR-like_sf"/>
</dbReference>
<dbReference type="AlphaFoldDB" id="A0A7L5JS45"/>
<protein>
    <submittedName>
        <fullName evidence="1">Putative RNA-binding protein (DUF448 domain)</fullName>
    </submittedName>
</protein>
<dbReference type="OrthoDB" id="5518171at2"/>
<accession>A0A7L5JS45</accession>
<proteinExistence type="predicted"/>
<evidence type="ECO:0000313" key="1">
    <source>
        <dbReference type="EMBL" id="QKJ27880.1"/>
    </source>
</evidence>
<organism evidence="1 2">
    <name type="scientific">Aliarcobacter cibarius</name>
    <dbReference type="NCBI Taxonomy" id="255507"/>
    <lineage>
        <taxon>Bacteria</taxon>
        <taxon>Pseudomonadati</taxon>
        <taxon>Campylobacterota</taxon>
        <taxon>Epsilonproteobacteria</taxon>
        <taxon>Campylobacterales</taxon>
        <taxon>Arcobacteraceae</taxon>
        <taxon>Aliarcobacter</taxon>
    </lineage>
</organism>
<sequence>MPSLKIILRTCIFCRGKYEQKVLLRLKCFEKELSLYDNFGRSFYVCNSCLSTLNENTNEKTYKKYEKALCKECKNNDKYVIQLKEILTDVRYSKSL</sequence>
<dbReference type="SUPFAM" id="SSF64376">
    <property type="entry name" value="YlxR-like"/>
    <property type="match status" value="1"/>
</dbReference>
<dbReference type="Proteomes" id="UP000509513">
    <property type="component" value="Chromosome"/>
</dbReference>